<dbReference type="SUPFAM" id="SSF142754">
    <property type="entry name" value="NadA-like"/>
    <property type="match status" value="1"/>
</dbReference>
<comment type="function">
    <text evidence="2">Catalyzes the condensation of iminoaspartate with dihydroxyacetone phosphate to form quinolinate.</text>
</comment>
<evidence type="ECO:0000256" key="6">
    <source>
        <dbReference type="ARBA" id="ARBA00022642"/>
    </source>
</evidence>
<evidence type="ECO:0000256" key="1">
    <source>
        <dbReference type="ARBA" id="ARBA00001966"/>
    </source>
</evidence>
<dbReference type="Gene3D" id="3.40.50.10800">
    <property type="entry name" value="NadA-like"/>
    <property type="match status" value="3"/>
</dbReference>
<reference evidence="14 15" key="1">
    <citation type="submission" date="2020-08" db="EMBL/GenBank/DDBJ databases">
        <title>Genomic Encyclopedia of Type Strains, Phase IV (KMG-IV): sequencing the most valuable type-strain genomes for metagenomic binning, comparative biology and taxonomic classification.</title>
        <authorList>
            <person name="Goeker M."/>
        </authorList>
    </citation>
    <scope>NUCLEOTIDE SEQUENCE [LARGE SCALE GENOMIC DNA]</scope>
    <source>
        <strain evidence="14 15">DSM 22071</strain>
    </source>
</reference>
<evidence type="ECO:0000256" key="2">
    <source>
        <dbReference type="ARBA" id="ARBA00003791"/>
    </source>
</evidence>
<evidence type="ECO:0000256" key="8">
    <source>
        <dbReference type="ARBA" id="ARBA00022723"/>
    </source>
</evidence>
<comment type="pathway">
    <text evidence="3">Cofactor biosynthesis; NAD(+) biosynthesis; quinolinate from iminoaspartate: step 1/1.</text>
</comment>
<dbReference type="GO" id="GO:0005829">
    <property type="term" value="C:cytosol"/>
    <property type="evidence" value="ECO:0007669"/>
    <property type="project" value="TreeGrafter"/>
</dbReference>
<dbReference type="PANTHER" id="PTHR30573">
    <property type="entry name" value="QUINOLINATE SYNTHETASE A"/>
    <property type="match status" value="1"/>
</dbReference>
<dbReference type="GO" id="GO:0034628">
    <property type="term" value="P:'de novo' NAD+ biosynthetic process from L-aspartate"/>
    <property type="evidence" value="ECO:0007669"/>
    <property type="project" value="TreeGrafter"/>
</dbReference>
<dbReference type="UniPathway" id="UPA00253">
    <property type="reaction ID" value="UER00327"/>
</dbReference>
<dbReference type="GO" id="GO:0051539">
    <property type="term" value="F:4 iron, 4 sulfur cluster binding"/>
    <property type="evidence" value="ECO:0007669"/>
    <property type="project" value="UniProtKB-KW"/>
</dbReference>
<evidence type="ECO:0000256" key="12">
    <source>
        <dbReference type="ARBA" id="ARBA00073059"/>
    </source>
</evidence>
<name>A0A7W7Y2S8_9BACT</name>
<keyword evidence="5" id="KW-0004">4Fe-4S</keyword>
<dbReference type="GO" id="GO:0008987">
    <property type="term" value="F:quinolinate synthetase A activity"/>
    <property type="evidence" value="ECO:0007669"/>
    <property type="project" value="UniProtKB-UniRule"/>
</dbReference>
<dbReference type="NCBIfam" id="NF006878">
    <property type="entry name" value="PRK09375.1-2"/>
    <property type="match status" value="1"/>
</dbReference>
<dbReference type="RefSeq" id="WP_183729010.1">
    <property type="nucleotide sequence ID" value="NZ_JACHID010000002.1"/>
</dbReference>
<dbReference type="EMBL" id="JACHID010000002">
    <property type="protein sequence ID" value="MBB5021050.1"/>
    <property type="molecule type" value="Genomic_DNA"/>
</dbReference>
<comment type="cofactor">
    <cofactor evidence="1">
        <name>[4Fe-4S] cluster</name>
        <dbReference type="ChEBI" id="CHEBI:49883"/>
    </cofactor>
</comment>
<dbReference type="PANTHER" id="PTHR30573:SF0">
    <property type="entry name" value="QUINOLINATE SYNTHASE, CHLOROPLASTIC"/>
    <property type="match status" value="1"/>
</dbReference>
<evidence type="ECO:0000256" key="9">
    <source>
        <dbReference type="ARBA" id="ARBA00023004"/>
    </source>
</evidence>
<dbReference type="EC" id="2.5.1.72" evidence="4 13"/>
<evidence type="ECO:0000256" key="10">
    <source>
        <dbReference type="ARBA" id="ARBA00023014"/>
    </source>
</evidence>
<evidence type="ECO:0000256" key="4">
    <source>
        <dbReference type="ARBA" id="ARBA00012669"/>
    </source>
</evidence>
<evidence type="ECO:0000256" key="3">
    <source>
        <dbReference type="ARBA" id="ARBA00005065"/>
    </source>
</evidence>
<dbReference type="InterPro" id="IPR036094">
    <property type="entry name" value="NadA_sf"/>
</dbReference>
<keyword evidence="7 14" id="KW-0808">Transferase</keyword>
<evidence type="ECO:0000256" key="13">
    <source>
        <dbReference type="NCBIfam" id="TIGR00550"/>
    </source>
</evidence>
<accession>A0A7W7Y2S8</accession>
<organism evidence="14 15">
    <name type="scientific">Desulfurispira natronophila</name>
    <dbReference type="NCBI Taxonomy" id="682562"/>
    <lineage>
        <taxon>Bacteria</taxon>
        <taxon>Pseudomonadati</taxon>
        <taxon>Chrysiogenota</taxon>
        <taxon>Chrysiogenia</taxon>
        <taxon>Chrysiogenales</taxon>
        <taxon>Chrysiogenaceae</taxon>
        <taxon>Desulfurispira</taxon>
    </lineage>
</organism>
<protein>
    <recommendedName>
        <fullName evidence="12 13">Quinolinate synthase</fullName>
        <ecNumber evidence="4 13">2.5.1.72</ecNumber>
    </recommendedName>
</protein>
<keyword evidence="6" id="KW-0662">Pyridine nucleotide biosynthesis</keyword>
<sequence length="306" mass="34105">MSTETKKQRIREILKERDAILMAHYYQREEVQEIADFAGDSLGLATEASKTDAKVIVFAGVHFMAESAYMLSPQKTVLLPAMQAGCPMADMITPAKLLALKDEYPDYTVVCYVNSSAEVKAVADICCTSGNLLKVVESIENNKILMVPDKNLAKFAARHFPEKDIKWYDGFCPTHHRVSAEEIQDAREQHPQAEVIAHPECPPEVLKLADHICSTSGMSPYAQQSSAAEFIIATEAGILYQLRKNNPEKSFYIASKRLVCPNMKMTTLDNIIKCLEHMTNVVTVPEEVRQKAVGAVEKMIAIPRND</sequence>
<keyword evidence="10" id="KW-0411">Iron-sulfur</keyword>
<evidence type="ECO:0000313" key="14">
    <source>
        <dbReference type="EMBL" id="MBB5021050.1"/>
    </source>
</evidence>
<evidence type="ECO:0000313" key="15">
    <source>
        <dbReference type="Proteomes" id="UP000528322"/>
    </source>
</evidence>
<dbReference type="FunFam" id="3.40.50.10800:FF:000001">
    <property type="entry name" value="Quinolinate synthase A"/>
    <property type="match status" value="1"/>
</dbReference>
<keyword evidence="8" id="KW-0479">Metal-binding</keyword>
<dbReference type="Proteomes" id="UP000528322">
    <property type="component" value="Unassembled WGS sequence"/>
</dbReference>
<evidence type="ECO:0000256" key="5">
    <source>
        <dbReference type="ARBA" id="ARBA00022485"/>
    </source>
</evidence>
<evidence type="ECO:0000256" key="11">
    <source>
        <dbReference type="ARBA" id="ARBA00050125"/>
    </source>
</evidence>
<comment type="catalytic activity">
    <reaction evidence="11">
        <text>iminosuccinate + dihydroxyacetone phosphate = quinolinate + phosphate + 2 H2O + H(+)</text>
        <dbReference type="Rhea" id="RHEA:25888"/>
        <dbReference type="ChEBI" id="CHEBI:15377"/>
        <dbReference type="ChEBI" id="CHEBI:15378"/>
        <dbReference type="ChEBI" id="CHEBI:29959"/>
        <dbReference type="ChEBI" id="CHEBI:43474"/>
        <dbReference type="ChEBI" id="CHEBI:57642"/>
        <dbReference type="ChEBI" id="CHEBI:77875"/>
        <dbReference type="EC" id="2.5.1.72"/>
    </reaction>
    <physiologicalReaction direction="left-to-right" evidence="11">
        <dbReference type="Rhea" id="RHEA:25889"/>
    </physiologicalReaction>
</comment>
<dbReference type="AlphaFoldDB" id="A0A7W7Y2S8"/>
<comment type="caution">
    <text evidence="14">The sequence shown here is derived from an EMBL/GenBank/DDBJ whole genome shotgun (WGS) entry which is preliminary data.</text>
</comment>
<dbReference type="Pfam" id="PF02445">
    <property type="entry name" value="NadA"/>
    <property type="match status" value="1"/>
</dbReference>
<keyword evidence="9" id="KW-0408">Iron</keyword>
<gene>
    <name evidence="14" type="ORF">HNR37_000356</name>
</gene>
<evidence type="ECO:0000256" key="7">
    <source>
        <dbReference type="ARBA" id="ARBA00022679"/>
    </source>
</evidence>
<dbReference type="NCBIfam" id="TIGR00550">
    <property type="entry name" value="nadA"/>
    <property type="match status" value="1"/>
</dbReference>
<dbReference type="InterPro" id="IPR003473">
    <property type="entry name" value="NadA"/>
</dbReference>
<dbReference type="GO" id="GO:0046872">
    <property type="term" value="F:metal ion binding"/>
    <property type="evidence" value="ECO:0007669"/>
    <property type="project" value="UniProtKB-KW"/>
</dbReference>
<proteinExistence type="predicted"/>
<keyword evidence="15" id="KW-1185">Reference proteome</keyword>